<evidence type="ECO:0000256" key="7">
    <source>
        <dbReference type="PROSITE-ProRule" id="PRU00418"/>
    </source>
</evidence>
<evidence type="ECO:0000256" key="2">
    <source>
        <dbReference type="ARBA" id="ARBA00022597"/>
    </source>
</evidence>
<keyword evidence="2" id="KW-0762">Sugar transport</keyword>
<keyword evidence="6" id="KW-0460">Magnesium</keyword>
<dbReference type="Pfam" id="PF02255">
    <property type="entry name" value="PTS_IIA"/>
    <property type="match status" value="1"/>
</dbReference>
<dbReference type="PROSITE" id="PS51095">
    <property type="entry name" value="PTS_EIIA_TYPE_3"/>
    <property type="match status" value="1"/>
</dbReference>
<dbReference type="EMBL" id="CAMTCP010000033">
    <property type="protein sequence ID" value="CAI3541722.1"/>
    <property type="molecule type" value="Genomic_DNA"/>
</dbReference>
<dbReference type="SUPFAM" id="SSF46973">
    <property type="entry name" value="Enzyme IIa from lactose specific PTS, IIa-lac"/>
    <property type="match status" value="1"/>
</dbReference>
<evidence type="ECO:0000256" key="6">
    <source>
        <dbReference type="PIRSR" id="PIRSR000699-2"/>
    </source>
</evidence>
<evidence type="ECO:0000313" key="8">
    <source>
        <dbReference type="EMBL" id="CAG9703653.1"/>
    </source>
</evidence>
<name>A0A2A7MCN6_9CLOT</name>
<keyword evidence="1" id="KW-0813">Transport</keyword>
<dbReference type="PANTHER" id="PTHR34382">
    <property type="entry name" value="PTS SYSTEM N,N'-DIACETYLCHITOBIOSE-SPECIFIC EIIA COMPONENT"/>
    <property type="match status" value="1"/>
</dbReference>
<dbReference type="Proteomes" id="UP000789738">
    <property type="component" value="Unassembled WGS sequence"/>
</dbReference>
<dbReference type="GO" id="GO:0016740">
    <property type="term" value="F:transferase activity"/>
    <property type="evidence" value="ECO:0007669"/>
    <property type="project" value="UniProtKB-KW"/>
</dbReference>
<evidence type="ECO:0000256" key="1">
    <source>
        <dbReference type="ARBA" id="ARBA00022448"/>
    </source>
</evidence>
<evidence type="ECO:0000256" key="4">
    <source>
        <dbReference type="ARBA" id="ARBA00022683"/>
    </source>
</evidence>
<dbReference type="RefSeq" id="WP_058293426.1">
    <property type="nucleotide sequence ID" value="NZ_CAKJVD010000034.1"/>
</dbReference>
<dbReference type="EMBL" id="CAKJVE010000004">
    <property type="protein sequence ID" value="CAG9703653.1"/>
    <property type="molecule type" value="Genomic_DNA"/>
</dbReference>
<evidence type="ECO:0000313" key="12">
    <source>
        <dbReference type="Proteomes" id="UP000220840"/>
    </source>
</evidence>
<dbReference type="STRING" id="137838.GCA_001458595_00460"/>
<protein>
    <submittedName>
        <fullName evidence="11">Lichenan-specific phosphotransferase enzyme IIA component</fullName>
    </submittedName>
    <submittedName>
        <fullName evidence="10">PTS lactose/cellobiose transporter subunit IIA</fullName>
    </submittedName>
    <submittedName>
        <fullName evidence="8">PTS system, lactose/cellobiose-family IIA component</fullName>
        <ecNumber evidence="8 11">2.7.1.-</ecNumber>
    </submittedName>
</protein>
<dbReference type="EC" id="2.7.1.-" evidence="8 11"/>
<dbReference type="GO" id="GO:0009401">
    <property type="term" value="P:phosphoenolpyruvate-dependent sugar phosphotransferase system"/>
    <property type="evidence" value="ECO:0007669"/>
    <property type="project" value="UniProtKB-KW"/>
</dbReference>
<evidence type="ECO:0000313" key="10">
    <source>
        <dbReference type="EMBL" id="PEG29524.1"/>
    </source>
</evidence>
<dbReference type="GO" id="GO:0046872">
    <property type="term" value="F:metal ion binding"/>
    <property type="evidence" value="ECO:0007669"/>
    <property type="project" value="UniProtKB-KW"/>
</dbReference>
<keyword evidence="6" id="KW-0479">Metal-binding</keyword>
<evidence type="ECO:0000313" key="13">
    <source>
        <dbReference type="Proteomes" id="UP000431451"/>
    </source>
</evidence>
<keyword evidence="4" id="KW-0598">Phosphotransferase system</keyword>
<dbReference type="OrthoDB" id="389577at2"/>
<evidence type="ECO:0000256" key="5">
    <source>
        <dbReference type="PIRSR" id="PIRSR000699-1"/>
    </source>
</evidence>
<dbReference type="InterPro" id="IPR036542">
    <property type="entry name" value="PTS_IIA_lac/cel_sf"/>
</dbReference>
<keyword evidence="3 8" id="KW-0808">Transferase</keyword>
<sequence length="111" mass="12792">MEEIININEVAMEVILHAGDGRMKIDEALEKMAIFDFEYADKLLKEAKQEILQAHNAQTKVIQAQVSGEQFEYSLLFVHAQDTVMTITTELRMVQKMEPIFKALYQRSKGE</sequence>
<reference evidence="11 13" key="2">
    <citation type="submission" date="2018-06" db="EMBL/GenBank/DDBJ databases">
        <authorList>
            <consortium name="IHU Genomes"/>
        </authorList>
    </citation>
    <scope>NUCLEOTIDE SEQUENCE [LARGE SCALE GENOMIC DNA]</scope>
    <source>
        <strain evidence="11 13">NEC25</strain>
    </source>
</reference>
<dbReference type="EMBL" id="UWJD01000001">
    <property type="protein sequence ID" value="VCT82820.1"/>
    <property type="molecule type" value="Genomic_DNA"/>
</dbReference>
<reference evidence="8" key="3">
    <citation type="submission" date="2021-10" db="EMBL/GenBank/DDBJ databases">
        <authorList>
            <person name="Mesa V."/>
        </authorList>
    </citation>
    <scope>NUCLEOTIDE SEQUENCE</scope>
    <source>
        <strain evidence="8">CC3_PB</strain>
    </source>
</reference>
<reference evidence="10 12" key="1">
    <citation type="submission" date="2017-10" db="EMBL/GenBank/DDBJ databases">
        <title>Effective Description of Clostridium neonatale sp. nov. linked to necrotizing enterocolitis in neonates and a clarification of species assignable to the genus Clostridium (Prazmowski 1880) emend. Lawson and Rainey 2016.</title>
        <authorList>
            <person name="Bernard K."/>
            <person name="Burdz T."/>
            <person name="Wiebe D."/>
            <person name="Balcewich B."/>
            <person name="Alfa M."/>
            <person name="Bernier A.-M."/>
        </authorList>
    </citation>
    <scope>NUCLEOTIDE SEQUENCE [LARGE SCALE GENOMIC DNA]</scope>
    <source>
        <strain evidence="10 12">LCDC99A005</strain>
    </source>
</reference>
<accession>A0A2A7MCN6</accession>
<evidence type="ECO:0000313" key="9">
    <source>
        <dbReference type="EMBL" id="CAI3541722.1"/>
    </source>
</evidence>
<comment type="cofactor">
    <cofactor evidence="6">
        <name>Mg(2+)</name>
        <dbReference type="ChEBI" id="CHEBI:18420"/>
    </cofactor>
    <text evidence="6">Binds 1 Mg(2+) ion per trimer.</text>
</comment>
<feature type="modified residue" description="Phosphohistidine; by HPr" evidence="7">
    <location>
        <position position="79"/>
    </location>
</feature>
<feature type="binding site" evidence="6">
    <location>
        <position position="82"/>
    </location>
    <ligand>
        <name>Mg(2+)</name>
        <dbReference type="ChEBI" id="CHEBI:18420"/>
        <note>ligand shared between all trimeric partners</note>
    </ligand>
</feature>
<gene>
    <name evidence="11" type="primary">licA_1</name>
    <name evidence="9" type="ORF">CNEO2_120033</name>
    <name evidence="8" type="ORF">CNEO_40755</name>
    <name evidence="11" type="ORF">CNEONATNEC25_00380</name>
    <name evidence="10" type="ORF">CQ394_16415</name>
</gene>
<proteinExistence type="predicted"/>
<feature type="active site" description="Tele-phosphohistidine intermediate" evidence="5">
    <location>
        <position position="79"/>
    </location>
</feature>
<dbReference type="PIRSF" id="PIRSF000699">
    <property type="entry name" value="PTS_IILac_III"/>
    <property type="match status" value="1"/>
</dbReference>
<organism evidence="10 12">
    <name type="scientific">Clostridium neonatale</name>
    <dbReference type="NCBI Taxonomy" id="137838"/>
    <lineage>
        <taxon>Bacteria</taxon>
        <taxon>Bacillati</taxon>
        <taxon>Bacillota</taxon>
        <taxon>Clostridia</taxon>
        <taxon>Eubacteriales</taxon>
        <taxon>Clostridiaceae</taxon>
        <taxon>Clostridium</taxon>
    </lineage>
</organism>
<dbReference type="EMBL" id="PDCJ01000003">
    <property type="protein sequence ID" value="PEG29524.1"/>
    <property type="molecule type" value="Genomic_DNA"/>
</dbReference>
<dbReference type="Proteomes" id="UP000220840">
    <property type="component" value="Unassembled WGS sequence"/>
</dbReference>
<evidence type="ECO:0000313" key="11">
    <source>
        <dbReference type="EMBL" id="VCT82820.1"/>
    </source>
</evidence>
<dbReference type="Proteomes" id="UP000431451">
    <property type="component" value="Unassembled WGS sequence"/>
</dbReference>
<dbReference type="Gene3D" id="1.20.58.80">
    <property type="entry name" value="Phosphotransferase system, lactose/cellobiose-type IIA subunit"/>
    <property type="match status" value="1"/>
</dbReference>
<dbReference type="GeneID" id="68875698"/>
<reference evidence="9" key="4">
    <citation type="submission" date="2022-10" db="EMBL/GenBank/DDBJ databases">
        <authorList>
            <person name="Aires J."/>
            <person name="Mesa V."/>
        </authorList>
    </citation>
    <scope>NUCLEOTIDE SEQUENCE</scope>
    <source>
        <strain evidence="9">Clostridium neonatale JD116</strain>
    </source>
</reference>
<dbReference type="AlphaFoldDB" id="A0A2A7MCN6"/>
<evidence type="ECO:0000256" key="3">
    <source>
        <dbReference type="ARBA" id="ARBA00022679"/>
    </source>
</evidence>
<dbReference type="Proteomes" id="UP001189143">
    <property type="component" value="Unassembled WGS sequence"/>
</dbReference>
<keyword evidence="12" id="KW-1185">Reference proteome</keyword>
<dbReference type="InterPro" id="IPR003188">
    <property type="entry name" value="PTS_IIA_lac/cel"/>
</dbReference>
<dbReference type="PANTHER" id="PTHR34382:SF7">
    <property type="entry name" value="PTS SYSTEM N,N'-DIACETYLCHITOBIOSE-SPECIFIC EIIA COMPONENT"/>
    <property type="match status" value="1"/>
</dbReference>